<dbReference type="GO" id="GO:0003779">
    <property type="term" value="F:actin binding"/>
    <property type="evidence" value="ECO:0007669"/>
    <property type="project" value="UniProtKB-KW"/>
</dbReference>
<evidence type="ECO:0000256" key="5">
    <source>
        <dbReference type="ARBA" id="ARBA00012709"/>
    </source>
</evidence>
<dbReference type="InterPro" id="IPR050540">
    <property type="entry name" value="F-actin_Monoox_Mical"/>
</dbReference>
<evidence type="ECO:0000256" key="3">
    <source>
        <dbReference type="ARBA" id="ARBA00004608"/>
    </source>
</evidence>
<feature type="region of interest" description="Disordered" evidence="17">
    <location>
        <begin position="648"/>
        <end position="670"/>
    </location>
</feature>
<dbReference type="InterPro" id="IPR002938">
    <property type="entry name" value="FAD-bd"/>
</dbReference>
<evidence type="ECO:0000256" key="4">
    <source>
        <dbReference type="ARBA" id="ARBA00008223"/>
    </source>
</evidence>
<comment type="catalytic activity">
    <reaction evidence="16">
        <text>L-methionyl-[F-actin] + NADPH + O2 + H(+) = L-methionyl-(R)-S-oxide-[F-actin] + NADP(+) + H2O</text>
        <dbReference type="Rhea" id="RHEA:51308"/>
        <dbReference type="Rhea" id="RHEA-COMP:12953"/>
        <dbReference type="Rhea" id="RHEA-COMP:12956"/>
        <dbReference type="ChEBI" id="CHEBI:15377"/>
        <dbReference type="ChEBI" id="CHEBI:15378"/>
        <dbReference type="ChEBI" id="CHEBI:15379"/>
        <dbReference type="ChEBI" id="CHEBI:16044"/>
        <dbReference type="ChEBI" id="CHEBI:45764"/>
        <dbReference type="ChEBI" id="CHEBI:57783"/>
        <dbReference type="ChEBI" id="CHEBI:58349"/>
        <dbReference type="EC" id="1.14.13.225"/>
    </reaction>
</comment>
<dbReference type="InterPro" id="IPR036872">
    <property type="entry name" value="CH_dom_sf"/>
</dbReference>
<evidence type="ECO:0000256" key="12">
    <source>
        <dbReference type="ARBA" id="ARBA00023002"/>
    </source>
</evidence>
<dbReference type="PANTHER" id="PTHR23167:SF35">
    <property type="entry name" value="[F-ACTIN]-MONOOXYGENASE MICAL1"/>
    <property type="match status" value="1"/>
</dbReference>
<evidence type="ECO:0000256" key="16">
    <source>
        <dbReference type="ARBA" id="ARBA00049522"/>
    </source>
</evidence>
<proteinExistence type="inferred from homology"/>
<evidence type="ECO:0000256" key="2">
    <source>
        <dbReference type="ARBA" id="ARBA00004496"/>
    </source>
</evidence>
<evidence type="ECO:0000256" key="6">
    <source>
        <dbReference type="ARBA" id="ARBA00022490"/>
    </source>
</evidence>
<keyword evidence="14" id="KW-0440">LIM domain</keyword>
<name>A0A8C3Q7V4_GEOPR</name>
<comment type="subcellular location">
    <subcellularLocation>
        <location evidence="2">Cytoplasm</location>
    </subcellularLocation>
    <subcellularLocation>
        <location evidence="3">Endosome membrane</location>
    </subcellularLocation>
</comment>
<keyword evidence="15" id="KW-0009">Actin-binding</keyword>
<keyword evidence="10" id="KW-0862">Zinc</keyword>
<evidence type="ECO:0000256" key="9">
    <source>
        <dbReference type="ARBA" id="ARBA00022827"/>
    </source>
</evidence>
<feature type="compositionally biased region" description="Low complexity" evidence="17">
    <location>
        <begin position="1134"/>
        <end position="1147"/>
    </location>
</feature>
<feature type="compositionally biased region" description="Low complexity" evidence="17">
    <location>
        <begin position="888"/>
        <end position="911"/>
    </location>
</feature>
<feature type="compositionally biased region" description="Acidic residues" evidence="17">
    <location>
        <begin position="1051"/>
        <end position="1069"/>
    </location>
</feature>
<evidence type="ECO:0000256" key="14">
    <source>
        <dbReference type="ARBA" id="ARBA00023038"/>
    </source>
</evidence>
<protein>
    <recommendedName>
        <fullName evidence="5">F-actin monooxygenase</fullName>
        <ecNumber evidence="5">1.14.13.225</ecNumber>
    </recommendedName>
</protein>
<dbReference type="Gene3D" id="3.50.50.60">
    <property type="entry name" value="FAD/NAD(P)-binding domain"/>
    <property type="match status" value="1"/>
</dbReference>
<dbReference type="SUPFAM" id="SSF51905">
    <property type="entry name" value="FAD/NAD(P)-binding domain"/>
    <property type="match status" value="1"/>
</dbReference>
<dbReference type="Gene3D" id="1.10.418.10">
    <property type="entry name" value="Calponin-like domain"/>
    <property type="match status" value="1"/>
</dbReference>
<dbReference type="Ensembl" id="ENSCPVT00000009216.2">
    <property type="protein sequence ID" value="ENSCPVP00000008847.2"/>
    <property type="gene ID" value="ENSCPVG00000006482.2"/>
</dbReference>
<dbReference type="CDD" id="cd22198">
    <property type="entry name" value="CH_MICAL_EHBP-like"/>
    <property type="match status" value="1"/>
</dbReference>
<dbReference type="FunFam" id="3.50.50.60:FF:000004">
    <property type="entry name" value="protein-methionine sulfoxide oxidase MICAL2 isoform X1"/>
    <property type="match status" value="1"/>
</dbReference>
<comment type="cofactor">
    <cofactor evidence="1">
        <name>FAD</name>
        <dbReference type="ChEBI" id="CHEBI:57692"/>
    </cofactor>
</comment>
<dbReference type="SUPFAM" id="SSF47576">
    <property type="entry name" value="Calponin-homology domain, CH-domain"/>
    <property type="match status" value="1"/>
</dbReference>
<reference evidence="19" key="1">
    <citation type="submission" date="2020-02" db="EMBL/GenBank/DDBJ databases">
        <authorList>
            <person name="Enbody D E."/>
            <person name="Pettersson E M."/>
        </authorList>
    </citation>
    <scope>NUCLEOTIDE SEQUENCE [LARGE SCALE GENOMIC DNA]</scope>
</reference>
<dbReference type="GO" id="GO:0046872">
    <property type="term" value="F:metal ion binding"/>
    <property type="evidence" value="ECO:0007669"/>
    <property type="project" value="UniProtKB-KW"/>
</dbReference>
<feature type="domain" description="Calponin-homology (CH)" evidence="18">
    <location>
        <begin position="508"/>
        <end position="614"/>
    </location>
</feature>
<organism evidence="19 20">
    <name type="scientific">Geospiza parvula</name>
    <name type="common">Small tree-finch</name>
    <name type="synonym">Camarhynchus parvulus</name>
    <dbReference type="NCBI Taxonomy" id="87175"/>
    <lineage>
        <taxon>Eukaryota</taxon>
        <taxon>Metazoa</taxon>
        <taxon>Chordata</taxon>
        <taxon>Craniata</taxon>
        <taxon>Vertebrata</taxon>
        <taxon>Euteleostomi</taxon>
        <taxon>Archelosauria</taxon>
        <taxon>Archosauria</taxon>
        <taxon>Dinosauria</taxon>
        <taxon>Saurischia</taxon>
        <taxon>Theropoda</taxon>
        <taxon>Coelurosauria</taxon>
        <taxon>Aves</taxon>
        <taxon>Neognathae</taxon>
        <taxon>Neoaves</taxon>
        <taxon>Telluraves</taxon>
        <taxon>Australaves</taxon>
        <taxon>Passeriformes</taxon>
        <taxon>Thraupidae</taxon>
        <taxon>Camarhynchus</taxon>
    </lineage>
</organism>
<dbReference type="GO" id="GO:0120501">
    <property type="term" value="F:F-actin monooxygenase activity"/>
    <property type="evidence" value="ECO:0007669"/>
    <property type="project" value="UniProtKB-EC"/>
</dbReference>
<keyword evidence="9" id="KW-0274">FAD</keyword>
<dbReference type="InterPro" id="IPR036188">
    <property type="entry name" value="FAD/NAD-bd_sf"/>
</dbReference>
<feature type="region of interest" description="Disordered" evidence="17">
    <location>
        <begin position="1021"/>
        <end position="1160"/>
    </location>
</feature>
<sequence>MSVPAEEPGNPAHAIFERFLRAGECQEVLGSFLELCQQLGLQGTGLQLYHGLKAALNYWNAKALWSKLDKKAGHKDYDQGTACAGTKCLVVGAGPCGLRAAIELALLGARVVLLEKRDSFSRNNVLHLWPFTIHDLRALGAKKFYGRFCTGTLDHISIRQLQLILLKVALLLGVEVHINVRFESLVPPTGKAGGWQAVLQPSSSPLTHYEFDVLISAGGGKFVPEGFKRKETRGKLAIGITTNFINRHSRAEVEVAEISGVARIYNQKFFQNLYNKTGIDLENIVYYKDDTHYFVMTAKKQSLLTKGVILQDKADIESLLAPDNVNRDALLSYAKEAANFSTNYCLPELEFALNHRDLPDVDMFDFTCMTRSENAALVREHNGSRVLLGLVGDCLVEPFWPLGTGVARGFLAAFDAAWMVRRWAAGTPPLDVLAERESIYQRLSQTSPDNTHKNVSQYSIDPATRYPNINLQAIKASQVRDLYLVGMVEVDHHGKRKSDSRISTVAPGAVCEELLSWCQASTAGYPGVAVTNFSTSWTSGLALCALIHRFRPDLVDFDSVDPRDAIQTHQMLLDIAEQELGIQPVLSSAEMATLTEPDCLDLITYLSHFYQIFGTSPEVEVSKKPLSPSGTRGAILFLSKLQKSRNLAHKRSQVRDPHPDPPGTPKPCHAPHPNLPLWICRTAPRRTARPRGAAGTLRWGCPGGLCWVQLSWGDSGGLTLPWVTCSWTRGWMEPLRTVPMSCHKPPGWTQGRLVLASPWDGGSSSGQGAPGGHQWLARAGSRAAQANAHRFPAPPCLFPDPTGFPEPRLAAPSAIPAPRAGAERGAKPCPVPPWLLAPPRGREGARPPVPAPPVLSPRSRRGTGQGRTATPATSAGAVCTSWSEPAPRDASSTAAASSAGAAGPPCAWATTPSTRRMVRQLLGAGDARGAASPPRRSSHEFAPHPFPPGNFYCSLHYPSPASMDLPRDEASALPDGVNHPKSLGVMEERQNVEGGGGVWPCAAPSLALALLQDADAAAHAPSDAGRSCVSPMEWAPSPLQPTPAAPRAGEEPGDVEDTADAGDMQEEQELLAQPGDDVREEEVPRAEPQGAAEEGEETGGRRKIILTPLEKLSLSTLNLTSEAEPEPPQKPARLRLPAAPEALPALRQGPGACKEEEEEE</sequence>
<comment type="similarity">
    <text evidence="4">Belongs to the Mical family.</text>
</comment>
<evidence type="ECO:0000256" key="15">
    <source>
        <dbReference type="ARBA" id="ARBA00023203"/>
    </source>
</evidence>
<dbReference type="EC" id="1.14.13.225" evidence="5"/>
<keyword evidence="6" id="KW-0963">Cytoplasm</keyword>
<feature type="compositionally biased region" description="Pro residues" evidence="17">
    <location>
        <begin position="660"/>
        <end position="670"/>
    </location>
</feature>
<feature type="region of interest" description="Disordered" evidence="17">
    <location>
        <begin position="818"/>
        <end position="911"/>
    </location>
</feature>
<reference evidence="19" key="3">
    <citation type="submission" date="2025-09" db="UniProtKB">
        <authorList>
            <consortium name="Ensembl"/>
        </authorList>
    </citation>
    <scope>IDENTIFICATION</scope>
</reference>
<evidence type="ECO:0000256" key="1">
    <source>
        <dbReference type="ARBA" id="ARBA00001974"/>
    </source>
</evidence>
<evidence type="ECO:0000259" key="18">
    <source>
        <dbReference type="PROSITE" id="PS50021"/>
    </source>
</evidence>
<evidence type="ECO:0000313" key="19">
    <source>
        <dbReference type="Ensembl" id="ENSCPVP00000008847.2"/>
    </source>
</evidence>
<keyword evidence="7" id="KW-0285">Flavoprotein</keyword>
<evidence type="ECO:0000256" key="11">
    <source>
        <dbReference type="ARBA" id="ARBA00022857"/>
    </source>
</evidence>
<keyword evidence="11" id="KW-0521">NADP</keyword>
<evidence type="ECO:0000256" key="7">
    <source>
        <dbReference type="ARBA" id="ARBA00022630"/>
    </source>
</evidence>
<evidence type="ECO:0000313" key="20">
    <source>
        <dbReference type="Proteomes" id="UP000694382"/>
    </source>
</evidence>
<dbReference type="Pfam" id="PF25413">
    <property type="entry name" value="Rossman_Mical"/>
    <property type="match status" value="1"/>
</dbReference>
<dbReference type="GO" id="GO:0071949">
    <property type="term" value="F:FAD binding"/>
    <property type="evidence" value="ECO:0007669"/>
    <property type="project" value="InterPro"/>
</dbReference>
<evidence type="ECO:0000256" key="17">
    <source>
        <dbReference type="SAM" id="MobiDB-lite"/>
    </source>
</evidence>
<dbReference type="InterPro" id="IPR001715">
    <property type="entry name" value="CH_dom"/>
</dbReference>
<evidence type="ECO:0000256" key="13">
    <source>
        <dbReference type="ARBA" id="ARBA00023033"/>
    </source>
</evidence>
<dbReference type="InterPro" id="IPR057494">
    <property type="entry name" value="Rossman_Mical"/>
</dbReference>
<evidence type="ECO:0000256" key="10">
    <source>
        <dbReference type="ARBA" id="ARBA00022833"/>
    </source>
</evidence>
<dbReference type="PANTHER" id="PTHR23167">
    <property type="entry name" value="CALPONIN HOMOLOGY DOMAIN-CONTAINING PROTEIN DDB_G0272472-RELATED"/>
    <property type="match status" value="1"/>
</dbReference>
<dbReference type="Pfam" id="PF01494">
    <property type="entry name" value="FAD_binding_3"/>
    <property type="match status" value="1"/>
</dbReference>
<keyword evidence="12" id="KW-0560">Oxidoreductase</keyword>
<dbReference type="PROSITE" id="PS50021">
    <property type="entry name" value="CH"/>
    <property type="match status" value="1"/>
</dbReference>
<dbReference type="GO" id="GO:0010008">
    <property type="term" value="C:endosome membrane"/>
    <property type="evidence" value="ECO:0007669"/>
    <property type="project" value="UniProtKB-SubCell"/>
</dbReference>
<reference evidence="19" key="2">
    <citation type="submission" date="2025-08" db="UniProtKB">
        <authorList>
            <consortium name="Ensembl"/>
        </authorList>
    </citation>
    <scope>IDENTIFICATION</scope>
</reference>
<accession>A0A8U8C4C2</accession>
<evidence type="ECO:0000256" key="8">
    <source>
        <dbReference type="ARBA" id="ARBA00022723"/>
    </source>
</evidence>
<dbReference type="AlphaFoldDB" id="A0A8C3Q7V4"/>
<dbReference type="Pfam" id="PF00307">
    <property type="entry name" value="CH"/>
    <property type="match status" value="1"/>
</dbReference>
<dbReference type="SMART" id="SM00033">
    <property type="entry name" value="CH"/>
    <property type="match status" value="1"/>
</dbReference>
<keyword evidence="13" id="KW-0503">Monooxygenase</keyword>
<accession>A0A8C3Q7V4</accession>
<keyword evidence="8" id="KW-0479">Metal-binding</keyword>
<dbReference type="Proteomes" id="UP000694382">
    <property type="component" value="Chromosome 26"/>
</dbReference>
<keyword evidence="20" id="KW-1185">Reference proteome</keyword>